<evidence type="ECO:0000313" key="3">
    <source>
        <dbReference type="Proteomes" id="UP000247569"/>
    </source>
</evidence>
<feature type="signal peptide" evidence="1">
    <location>
        <begin position="1"/>
        <end position="26"/>
    </location>
</feature>
<name>A0A318KRU4_9NOCA</name>
<dbReference type="RefSeq" id="WP_110293588.1">
    <property type="nucleotide sequence ID" value="NZ_QJKF01000004.1"/>
</dbReference>
<proteinExistence type="predicted"/>
<feature type="chain" id="PRO_5016301087" description="Secreted protein" evidence="1">
    <location>
        <begin position="27"/>
        <end position="179"/>
    </location>
</feature>
<dbReference type="Pfam" id="PF20550">
    <property type="entry name" value="DUF6764"/>
    <property type="match status" value="1"/>
</dbReference>
<dbReference type="AlphaFoldDB" id="A0A318KRU4"/>
<evidence type="ECO:0000256" key="1">
    <source>
        <dbReference type="SAM" id="SignalP"/>
    </source>
</evidence>
<dbReference type="InterPro" id="IPR046652">
    <property type="entry name" value="DUF6764"/>
</dbReference>
<dbReference type="EMBL" id="QJKF01000004">
    <property type="protein sequence ID" value="PXX65667.1"/>
    <property type="molecule type" value="Genomic_DNA"/>
</dbReference>
<dbReference type="OrthoDB" id="4570582at2"/>
<reference evidence="2 3" key="1">
    <citation type="submission" date="2018-05" db="EMBL/GenBank/DDBJ databases">
        <title>Genomic Encyclopedia of Type Strains, Phase IV (KMG-IV): sequencing the most valuable type-strain genomes for metagenomic binning, comparative biology and taxonomic classification.</title>
        <authorList>
            <person name="Goeker M."/>
        </authorList>
    </citation>
    <scope>NUCLEOTIDE SEQUENCE [LARGE SCALE GENOMIC DNA]</scope>
    <source>
        <strain evidence="2 3">DSM 44704</strain>
    </source>
</reference>
<accession>A0A318KRU4</accession>
<comment type="caution">
    <text evidence="2">The sequence shown here is derived from an EMBL/GenBank/DDBJ whole genome shotgun (WGS) entry which is preliminary data.</text>
</comment>
<protein>
    <recommendedName>
        <fullName evidence="4">Secreted protein</fullName>
    </recommendedName>
</protein>
<gene>
    <name evidence="2" type="ORF">DFR70_104732</name>
</gene>
<keyword evidence="3" id="KW-1185">Reference proteome</keyword>
<evidence type="ECO:0008006" key="4">
    <source>
        <dbReference type="Google" id="ProtNLM"/>
    </source>
</evidence>
<organism evidence="2 3">
    <name type="scientific">Nocardia tenerifensis</name>
    <dbReference type="NCBI Taxonomy" id="228006"/>
    <lineage>
        <taxon>Bacteria</taxon>
        <taxon>Bacillati</taxon>
        <taxon>Actinomycetota</taxon>
        <taxon>Actinomycetes</taxon>
        <taxon>Mycobacteriales</taxon>
        <taxon>Nocardiaceae</taxon>
        <taxon>Nocardia</taxon>
    </lineage>
</organism>
<sequence>MKLISVIVCSAAAVVTPLWLPAVASATDAHCTSANGTDITVIDGRTACRAVTDLRGQARSLGIDGVGYANATGAAMAVGVGAAGGVGASDGAGGLPIAIGVGQDAIARSSIDGDEVSRSPGAPVIAVSVAFDGSRAAAQTADNTVVCLGGGAFAWNSRTGDTCLSTPFGRWQTPAQQLS</sequence>
<dbReference type="Proteomes" id="UP000247569">
    <property type="component" value="Unassembled WGS sequence"/>
</dbReference>
<keyword evidence="1" id="KW-0732">Signal</keyword>
<evidence type="ECO:0000313" key="2">
    <source>
        <dbReference type="EMBL" id="PXX65667.1"/>
    </source>
</evidence>